<dbReference type="EMBL" id="WBJZ01000007">
    <property type="protein sequence ID" value="KAB1658002.1"/>
    <property type="molecule type" value="Genomic_DNA"/>
</dbReference>
<protein>
    <submittedName>
        <fullName evidence="7">APC family permease</fullName>
    </submittedName>
</protein>
<comment type="subcellular location">
    <subcellularLocation>
        <location evidence="1">Cell membrane</location>
        <topology evidence="1">Multi-pass membrane protein</topology>
    </subcellularLocation>
</comment>
<gene>
    <name evidence="7" type="ORF">F8O01_06975</name>
</gene>
<dbReference type="Gene3D" id="1.20.1740.10">
    <property type="entry name" value="Amino acid/polyamine transporter I"/>
    <property type="match status" value="1"/>
</dbReference>
<feature type="transmembrane region" description="Helical" evidence="6">
    <location>
        <begin position="394"/>
        <end position="413"/>
    </location>
</feature>
<dbReference type="GO" id="GO:0005886">
    <property type="term" value="C:plasma membrane"/>
    <property type="evidence" value="ECO:0007669"/>
    <property type="project" value="UniProtKB-SubCell"/>
</dbReference>
<feature type="transmembrane region" description="Helical" evidence="6">
    <location>
        <begin position="220"/>
        <end position="238"/>
    </location>
</feature>
<feature type="transmembrane region" description="Helical" evidence="6">
    <location>
        <begin position="311"/>
        <end position="332"/>
    </location>
</feature>
<evidence type="ECO:0000256" key="2">
    <source>
        <dbReference type="ARBA" id="ARBA00022475"/>
    </source>
</evidence>
<evidence type="ECO:0000256" key="4">
    <source>
        <dbReference type="ARBA" id="ARBA00022989"/>
    </source>
</evidence>
<keyword evidence="3 6" id="KW-0812">Transmembrane</keyword>
<feature type="transmembrane region" description="Helical" evidence="6">
    <location>
        <begin position="259"/>
        <end position="283"/>
    </location>
</feature>
<feature type="transmembrane region" description="Helical" evidence="6">
    <location>
        <begin position="425"/>
        <end position="447"/>
    </location>
</feature>
<proteinExistence type="predicted"/>
<dbReference type="RefSeq" id="WP_158040159.1">
    <property type="nucleotide sequence ID" value="NZ_JACCFV010000001.1"/>
</dbReference>
<dbReference type="GO" id="GO:0022857">
    <property type="term" value="F:transmembrane transporter activity"/>
    <property type="evidence" value="ECO:0007669"/>
    <property type="project" value="InterPro"/>
</dbReference>
<feature type="transmembrane region" description="Helical" evidence="6">
    <location>
        <begin position="180"/>
        <end position="200"/>
    </location>
</feature>
<dbReference type="Pfam" id="PF13520">
    <property type="entry name" value="AA_permease_2"/>
    <property type="match status" value="1"/>
</dbReference>
<keyword evidence="4 6" id="KW-1133">Transmembrane helix</keyword>
<evidence type="ECO:0000313" key="7">
    <source>
        <dbReference type="EMBL" id="KAB1658002.1"/>
    </source>
</evidence>
<dbReference type="Proteomes" id="UP000467240">
    <property type="component" value="Unassembled WGS sequence"/>
</dbReference>
<feature type="transmembrane region" description="Helical" evidence="6">
    <location>
        <begin position="362"/>
        <end position="382"/>
    </location>
</feature>
<feature type="transmembrane region" description="Helical" evidence="6">
    <location>
        <begin position="28"/>
        <end position="57"/>
    </location>
</feature>
<dbReference type="PANTHER" id="PTHR42770:SF7">
    <property type="entry name" value="MEMBRANE PROTEIN"/>
    <property type="match status" value="1"/>
</dbReference>
<feature type="transmembrane region" description="Helical" evidence="6">
    <location>
        <begin position="63"/>
        <end position="81"/>
    </location>
</feature>
<reference evidence="7 8" key="1">
    <citation type="submission" date="2019-09" db="EMBL/GenBank/DDBJ databases">
        <title>Phylogeny of genus Pseudoclavibacter and closely related genus.</title>
        <authorList>
            <person name="Li Y."/>
        </authorList>
    </citation>
    <scope>NUCLEOTIDE SEQUENCE [LARGE SCALE GENOMIC DNA]</scope>
    <source>
        <strain evidence="7 8">DSM 23821</strain>
    </source>
</reference>
<evidence type="ECO:0000256" key="1">
    <source>
        <dbReference type="ARBA" id="ARBA00004651"/>
    </source>
</evidence>
<feature type="transmembrane region" description="Helical" evidence="6">
    <location>
        <begin position="459"/>
        <end position="485"/>
    </location>
</feature>
<feature type="transmembrane region" description="Helical" evidence="6">
    <location>
        <begin position="102"/>
        <end position="126"/>
    </location>
</feature>
<name>A0A7J5BUK4_9MICO</name>
<sequence>MSKAPRVHLGNITDTGHIHVGKGLNTGALGVVGSTVIGLASTAPLYSLAATLGWVILAVGPQAPVAFIAACIPMVFAAFAYQELNREMPDCGTTFVWGTKAFGPVIGWIGGWAVAVSAIMVLANVAEISGRYLWYLVGNDDFAENTAIVVATGVVFIALMTFISTIGVQIGERLQMVLMIIQYVALAAFGTLALIGAMNGTSESAVAFDWQWFNPAALDSWSGFIEAVLLCLFIYWGWDTCLALNEETKNPRTTPGRSALATIVVLIVTYLGVSVAVMMFAGFGDTGIGLTNEANLDDVFTVLRDALFGPWGWFLILAMLVSAASSTQTTILPTARGTLSMAVYRALPAKFASVHPRFKTPWFSTTVMGIAAIVYYVVMSMISESVLADSLTSMGLAVALYYAITSFACVWYFRGQLFDSARNFFLQGLLPLLGGLMLAYAFIQSAIDMISTDYSETVLLGVGGAFVIGIGAILFGFVLMGIWWLRPGSKPFFRGESLNRDTPVLVPDEG</sequence>
<accession>A0A7J5BUK4</accession>
<dbReference type="PANTHER" id="PTHR42770">
    <property type="entry name" value="AMINO ACID TRANSPORTER-RELATED"/>
    <property type="match status" value="1"/>
</dbReference>
<feature type="transmembrane region" description="Helical" evidence="6">
    <location>
        <begin position="146"/>
        <end position="168"/>
    </location>
</feature>
<evidence type="ECO:0000256" key="3">
    <source>
        <dbReference type="ARBA" id="ARBA00022692"/>
    </source>
</evidence>
<dbReference type="OrthoDB" id="138827at2"/>
<comment type="caution">
    <text evidence="7">The sequence shown here is derived from an EMBL/GenBank/DDBJ whole genome shotgun (WGS) entry which is preliminary data.</text>
</comment>
<evidence type="ECO:0000313" key="8">
    <source>
        <dbReference type="Proteomes" id="UP000467240"/>
    </source>
</evidence>
<keyword evidence="2" id="KW-1003">Cell membrane</keyword>
<organism evidence="7 8">
    <name type="scientific">Pseudoclavibacter chungangensis</name>
    <dbReference type="NCBI Taxonomy" id="587635"/>
    <lineage>
        <taxon>Bacteria</taxon>
        <taxon>Bacillati</taxon>
        <taxon>Actinomycetota</taxon>
        <taxon>Actinomycetes</taxon>
        <taxon>Micrococcales</taxon>
        <taxon>Microbacteriaceae</taxon>
        <taxon>Pseudoclavibacter</taxon>
    </lineage>
</organism>
<keyword evidence="8" id="KW-1185">Reference proteome</keyword>
<evidence type="ECO:0000256" key="5">
    <source>
        <dbReference type="ARBA" id="ARBA00023136"/>
    </source>
</evidence>
<evidence type="ECO:0000256" key="6">
    <source>
        <dbReference type="SAM" id="Phobius"/>
    </source>
</evidence>
<dbReference type="InterPro" id="IPR002293">
    <property type="entry name" value="AA/rel_permease1"/>
</dbReference>
<dbReference type="AlphaFoldDB" id="A0A7J5BUK4"/>
<dbReference type="PIRSF" id="PIRSF006060">
    <property type="entry name" value="AA_transporter"/>
    <property type="match status" value="1"/>
</dbReference>
<keyword evidence="5 6" id="KW-0472">Membrane</keyword>
<dbReference type="InterPro" id="IPR050367">
    <property type="entry name" value="APC_superfamily"/>
</dbReference>